<sequence>MLLRLVIKWQMEHHTTQTPLVRSKFIPDHVTTLLQQQPHLIVELIDDFRLLLQLA</sequence>
<protein>
    <submittedName>
        <fullName evidence="1">Uncharacterized protein</fullName>
    </submittedName>
</protein>
<evidence type="ECO:0000313" key="1">
    <source>
        <dbReference type="EMBL" id="CRH08123.1"/>
    </source>
</evidence>
<reference evidence="1" key="1">
    <citation type="submission" date="2015-04" db="EMBL/GenBank/DDBJ databases">
        <authorList>
            <person name="Syromyatnikov M.Y."/>
            <person name="Popov V.N."/>
        </authorList>
    </citation>
    <scope>NUCLEOTIDE SEQUENCE</scope>
    <source>
        <strain evidence="1">MO-1</strain>
    </source>
</reference>
<organism evidence="1">
    <name type="scientific">Magnetococcus massalia (strain MO-1)</name>
    <dbReference type="NCBI Taxonomy" id="451514"/>
    <lineage>
        <taxon>Bacteria</taxon>
        <taxon>Pseudomonadati</taxon>
        <taxon>Pseudomonadota</taxon>
        <taxon>Magnetococcia</taxon>
        <taxon>Magnetococcales</taxon>
        <taxon>Magnetococcaceae</taxon>
        <taxon>Magnetococcus</taxon>
    </lineage>
</organism>
<dbReference type="AlphaFoldDB" id="A0A1S7LNV9"/>
<accession>A0A1S7LNV9</accession>
<gene>
    <name evidence="1" type="ORF">MAGMO_3995</name>
</gene>
<name>A0A1S7LNV9_MAGMO</name>
<proteinExistence type="predicted"/>
<dbReference type="EMBL" id="LO017727">
    <property type="protein sequence ID" value="CRH08123.1"/>
    <property type="molecule type" value="Genomic_DNA"/>
</dbReference>